<dbReference type="GO" id="GO:0046983">
    <property type="term" value="F:protein dimerization activity"/>
    <property type="evidence" value="ECO:0007669"/>
    <property type="project" value="InterPro"/>
</dbReference>
<name>A0A8S2A475_ARAAE</name>
<sequence length="138" mass="15681">MVKRGGTKTKIAIKKIMKKSSLRPICTKRREGLFSKASQLDGVISAFLSGKRPQDNKEMRDDDVGVCLTRKDLGLGFWWEDKSLNRSEDPQELSDAMESMWTLLSNLKKFVTVLVPITQITFPVFQSFTESSRIGEYS</sequence>
<reference evidence="1" key="1">
    <citation type="submission" date="2021-01" db="EMBL/GenBank/DDBJ databases">
        <authorList>
            <person name="Bezrukov I."/>
        </authorList>
    </citation>
    <scope>NUCLEOTIDE SEQUENCE</scope>
</reference>
<dbReference type="Proteomes" id="UP000682877">
    <property type="component" value="Chromosome 4"/>
</dbReference>
<keyword evidence="2" id="KW-1185">Reference proteome</keyword>
<accession>A0A8S2A475</accession>
<organism evidence="1 2">
    <name type="scientific">Arabidopsis arenosa</name>
    <name type="common">Sand rock-cress</name>
    <name type="synonym">Cardaminopsis arenosa</name>
    <dbReference type="NCBI Taxonomy" id="38785"/>
    <lineage>
        <taxon>Eukaryota</taxon>
        <taxon>Viridiplantae</taxon>
        <taxon>Streptophyta</taxon>
        <taxon>Embryophyta</taxon>
        <taxon>Tracheophyta</taxon>
        <taxon>Spermatophyta</taxon>
        <taxon>Magnoliopsida</taxon>
        <taxon>eudicotyledons</taxon>
        <taxon>Gunneridae</taxon>
        <taxon>Pentapetalae</taxon>
        <taxon>rosids</taxon>
        <taxon>malvids</taxon>
        <taxon>Brassicales</taxon>
        <taxon>Brassicaceae</taxon>
        <taxon>Camelineae</taxon>
        <taxon>Arabidopsis</taxon>
    </lineage>
</organism>
<proteinExistence type="predicted"/>
<evidence type="ECO:0000313" key="1">
    <source>
        <dbReference type="EMBL" id="CAE6009649.1"/>
    </source>
</evidence>
<dbReference type="InterPro" id="IPR036879">
    <property type="entry name" value="TF_MADSbox_sf"/>
</dbReference>
<protein>
    <submittedName>
        <fullName evidence="1">Uncharacterized protein</fullName>
    </submittedName>
</protein>
<dbReference type="EMBL" id="LR999454">
    <property type="protein sequence ID" value="CAE6009649.1"/>
    <property type="molecule type" value="Genomic_DNA"/>
</dbReference>
<gene>
    <name evidence="1" type="ORF">AARE701A_LOCUS9611</name>
</gene>
<dbReference type="AlphaFoldDB" id="A0A8S2A475"/>
<evidence type="ECO:0000313" key="2">
    <source>
        <dbReference type="Proteomes" id="UP000682877"/>
    </source>
</evidence>
<dbReference type="GO" id="GO:0003677">
    <property type="term" value="F:DNA binding"/>
    <property type="evidence" value="ECO:0007669"/>
    <property type="project" value="InterPro"/>
</dbReference>
<dbReference type="SUPFAM" id="SSF55455">
    <property type="entry name" value="SRF-like"/>
    <property type="match status" value="1"/>
</dbReference>